<protein>
    <submittedName>
        <fullName evidence="1">Uncharacterized protein</fullName>
    </submittedName>
</protein>
<proteinExistence type="predicted"/>
<organism evidence="1">
    <name type="scientific">marine sediment metagenome</name>
    <dbReference type="NCBI Taxonomy" id="412755"/>
    <lineage>
        <taxon>unclassified sequences</taxon>
        <taxon>metagenomes</taxon>
        <taxon>ecological metagenomes</taxon>
    </lineage>
</organism>
<dbReference type="AlphaFoldDB" id="A0A0F9MRY4"/>
<gene>
    <name evidence="1" type="ORF">LCGC14_1040220</name>
</gene>
<reference evidence="1" key="1">
    <citation type="journal article" date="2015" name="Nature">
        <title>Complex archaea that bridge the gap between prokaryotes and eukaryotes.</title>
        <authorList>
            <person name="Spang A."/>
            <person name="Saw J.H."/>
            <person name="Jorgensen S.L."/>
            <person name="Zaremba-Niedzwiedzka K."/>
            <person name="Martijn J."/>
            <person name="Lind A.E."/>
            <person name="van Eijk R."/>
            <person name="Schleper C."/>
            <person name="Guy L."/>
            <person name="Ettema T.J."/>
        </authorList>
    </citation>
    <scope>NUCLEOTIDE SEQUENCE</scope>
</reference>
<comment type="caution">
    <text evidence="1">The sequence shown here is derived from an EMBL/GenBank/DDBJ whole genome shotgun (WGS) entry which is preliminary data.</text>
</comment>
<sequence length="600" mass="64117">MVVSINEQPIIKRLVTSANNTIFLEDIDVAAGTQIELATATGDIDTSDQLTMASAFQKVFIANGANLKVADFINTRLTHTALTTAHARDDILTQASSAASMIVSHTNTAKTLTYGYTTTGTWDFSNSVTGSGSGTAFTPTGIAGVLTHTALATAHAADDVLTQAGSSATMTVTATDVDKKHTYGTITAGTWNTSGQATGSGSGTAFTPTVVSRRPPVWYTWTVEPGGLSGALPAKAYLITVYRGRLVLSGNPRYPNQWFMSKLADPFNWLYGADDPMSAVAGNNADAGQCPDIVRSLISFHDDYLIFGCASTIWLLRGDPVAGGSLDNLSDTTGMFGANSWCFDDARNLYFWGSGGLYEIKSDFSGIRNLTEMVLPDIINDEAADPSTHRITMGYDKKRHGIVVAITVLATGVNSNYFYSFKTKGFYPESYPNECGPYSIFYYDANDTTFADLLLGSKDGYIRKFLTSAKNDDIGGSDTAISSYVTYPITPLSQVEDQNGKLTELVFDLSGGAAGGDAGDTDGVTYELHKGNDAETVLEDIVDGATAFLSETLSGTGRKNKIKPRMKGAYWGLKLFNSTASETWAINRVLYGTVKAGKVR</sequence>
<name>A0A0F9MRY4_9ZZZZ</name>
<evidence type="ECO:0000313" key="1">
    <source>
        <dbReference type="EMBL" id="KKN10085.1"/>
    </source>
</evidence>
<dbReference type="EMBL" id="LAZR01004279">
    <property type="protein sequence ID" value="KKN10085.1"/>
    <property type="molecule type" value="Genomic_DNA"/>
</dbReference>
<accession>A0A0F9MRY4</accession>